<protein>
    <submittedName>
        <fullName evidence="2">Uncharacterized protein</fullName>
    </submittedName>
</protein>
<sequence length="702" mass="73595">MVTGGIVTILDRELMVTGGIVTIMDSELMVTGGIVTILDSELMVTGGIVTILDSELMVTGGIVTILDSELMVTGGIVTILDSELMVTGGIVTIIDTGLMVTGGIVTILDSELMVTGGIVTILDSELMVTGGIVTILDSELMVTGGIVTIIDTGLMVTGGIVTILDSDLMVTGGIVTILDSELMVTGGIVTILDSELMVTGGIVTIMAGEQCLNDHPHVAWSQGVFLCSVTSRTCLVAGPQGVCLISSSLAGPVLLQDLKRMEDKKTGRLVGSKVSQIANIFQSMVPAKEAAAEVILAVPLRHPQATSPTSPKAERRRTVGGGDELRDSPTQVTVVRTESHVARFNNARALFEKLGSEDNRAASKPPPPVVTPTSKQVPLRSRSSSDNSSAGTSPVRMASRSPSPRPLGGSVSSQPVNGHQANGLSSATDDDSGGGPTPTKTSPTTNVEWLKQTRPSRQQTANVAKPNGVVRGVVDAPPVVRQLPVGLRPKPEKPEKPERKFNSRELIEKQRNWTSHFSKSRSAPRYNSDPNRSEVRVGVVGGKPKQTADTAATRSASFNATRPLRSPAVSPPPPPVRAPSRSPSRSPSSVSEDKLEKEPMEKTCKGVVSSPSRSSDSSSPLSEDRRPQYLSSQENLSRGPSPSSPGGGGGDSLLSSFLYLTEEGGGGVLISQGLSAGSLEVFELAALLNQFRDVFFSLFASL</sequence>
<organism evidence="2">
    <name type="scientific">Timema shepardi</name>
    <name type="common">Walking stick</name>
    <dbReference type="NCBI Taxonomy" id="629360"/>
    <lineage>
        <taxon>Eukaryota</taxon>
        <taxon>Metazoa</taxon>
        <taxon>Ecdysozoa</taxon>
        <taxon>Arthropoda</taxon>
        <taxon>Hexapoda</taxon>
        <taxon>Insecta</taxon>
        <taxon>Pterygota</taxon>
        <taxon>Neoptera</taxon>
        <taxon>Polyneoptera</taxon>
        <taxon>Phasmatodea</taxon>
        <taxon>Timematodea</taxon>
        <taxon>Timematoidea</taxon>
        <taxon>Timematidae</taxon>
        <taxon>Timema</taxon>
    </lineage>
</organism>
<dbReference type="AlphaFoldDB" id="A0A7R9AVL5"/>
<feature type="compositionally biased region" description="Low complexity" evidence="1">
    <location>
        <begin position="371"/>
        <end position="413"/>
    </location>
</feature>
<feature type="compositionally biased region" description="Polar residues" evidence="1">
    <location>
        <begin position="453"/>
        <end position="462"/>
    </location>
</feature>
<gene>
    <name evidence="2" type="ORF">TSIB3V08_LOCUS5130</name>
</gene>
<proteinExistence type="predicted"/>
<accession>A0A7R9AVL5</accession>
<feature type="compositionally biased region" description="Basic and acidic residues" evidence="1">
    <location>
        <begin position="591"/>
        <end position="604"/>
    </location>
</feature>
<feature type="compositionally biased region" description="Basic and acidic residues" evidence="1">
    <location>
        <begin position="489"/>
        <end position="511"/>
    </location>
</feature>
<feature type="compositionally biased region" description="Low complexity" evidence="1">
    <location>
        <begin position="609"/>
        <end position="621"/>
    </location>
</feature>
<evidence type="ECO:0000256" key="1">
    <source>
        <dbReference type="SAM" id="MobiDB-lite"/>
    </source>
</evidence>
<feature type="compositionally biased region" description="Polar residues" evidence="1">
    <location>
        <begin position="512"/>
        <end position="521"/>
    </location>
</feature>
<feature type="compositionally biased region" description="Low complexity" evidence="1">
    <location>
        <begin position="468"/>
        <end position="481"/>
    </location>
</feature>
<reference evidence="2" key="1">
    <citation type="submission" date="2020-11" db="EMBL/GenBank/DDBJ databases">
        <authorList>
            <person name="Tran Van P."/>
        </authorList>
    </citation>
    <scope>NUCLEOTIDE SEQUENCE</scope>
</reference>
<feature type="compositionally biased region" description="Polar residues" evidence="1">
    <location>
        <begin position="414"/>
        <end position="425"/>
    </location>
</feature>
<dbReference type="EMBL" id="OC001934">
    <property type="protein sequence ID" value="CAD7260977.1"/>
    <property type="molecule type" value="Genomic_DNA"/>
</dbReference>
<name>A0A7R9AVL5_TIMSH</name>
<feature type="compositionally biased region" description="Low complexity" evidence="1">
    <location>
        <begin position="578"/>
        <end position="590"/>
    </location>
</feature>
<feature type="compositionally biased region" description="Polar residues" evidence="1">
    <location>
        <begin position="547"/>
        <end position="560"/>
    </location>
</feature>
<feature type="compositionally biased region" description="Basic and acidic residues" evidence="1">
    <location>
        <begin position="312"/>
        <end position="327"/>
    </location>
</feature>
<feature type="region of interest" description="Disordered" evidence="1">
    <location>
        <begin position="302"/>
        <end position="331"/>
    </location>
</feature>
<evidence type="ECO:0000313" key="2">
    <source>
        <dbReference type="EMBL" id="CAD7260977.1"/>
    </source>
</evidence>
<feature type="region of interest" description="Disordered" evidence="1">
    <location>
        <begin position="356"/>
        <end position="650"/>
    </location>
</feature>